<evidence type="ECO:0000313" key="3">
    <source>
        <dbReference type="Proteomes" id="UP000799437"/>
    </source>
</evidence>
<dbReference type="OrthoDB" id="5311681at2759"/>
<name>A0A6A6WDE7_9PEZI</name>
<evidence type="ECO:0000313" key="2">
    <source>
        <dbReference type="EMBL" id="KAF2759131.1"/>
    </source>
</evidence>
<reference evidence="2" key="1">
    <citation type="journal article" date="2020" name="Stud. Mycol.">
        <title>101 Dothideomycetes genomes: a test case for predicting lifestyles and emergence of pathogens.</title>
        <authorList>
            <person name="Haridas S."/>
            <person name="Albert R."/>
            <person name="Binder M."/>
            <person name="Bloem J."/>
            <person name="Labutti K."/>
            <person name="Salamov A."/>
            <person name="Andreopoulos B."/>
            <person name="Baker S."/>
            <person name="Barry K."/>
            <person name="Bills G."/>
            <person name="Bluhm B."/>
            <person name="Cannon C."/>
            <person name="Castanera R."/>
            <person name="Culley D."/>
            <person name="Daum C."/>
            <person name="Ezra D."/>
            <person name="Gonzalez J."/>
            <person name="Henrissat B."/>
            <person name="Kuo A."/>
            <person name="Liang C."/>
            <person name="Lipzen A."/>
            <person name="Lutzoni F."/>
            <person name="Magnuson J."/>
            <person name="Mondo S."/>
            <person name="Nolan M."/>
            <person name="Ohm R."/>
            <person name="Pangilinan J."/>
            <person name="Park H.-J."/>
            <person name="Ramirez L."/>
            <person name="Alfaro M."/>
            <person name="Sun H."/>
            <person name="Tritt A."/>
            <person name="Yoshinaga Y."/>
            <person name="Zwiers L.-H."/>
            <person name="Turgeon B."/>
            <person name="Goodwin S."/>
            <person name="Spatafora J."/>
            <person name="Crous P."/>
            <person name="Grigoriev I."/>
        </authorList>
    </citation>
    <scope>NUCLEOTIDE SEQUENCE</scope>
    <source>
        <strain evidence="2">CBS 121739</strain>
    </source>
</reference>
<feature type="compositionally biased region" description="Low complexity" evidence="1">
    <location>
        <begin position="361"/>
        <end position="374"/>
    </location>
</feature>
<dbReference type="RefSeq" id="XP_033601582.1">
    <property type="nucleotide sequence ID" value="XM_033745422.1"/>
</dbReference>
<evidence type="ECO:0000256" key="1">
    <source>
        <dbReference type="SAM" id="MobiDB-lite"/>
    </source>
</evidence>
<proteinExistence type="predicted"/>
<evidence type="ECO:0008006" key="4">
    <source>
        <dbReference type="Google" id="ProtNLM"/>
    </source>
</evidence>
<dbReference type="AlphaFoldDB" id="A0A6A6WDE7"/>
<dbReference type="GeneID" id="54486476"/>
<sequence>MANNLMIPPNLAVATPQPSLTPRDLPLNLIALIIQHMDDLGDIARLTCTCRLLYYMALPKLWERVTLRSYTEVRYMDGVPEGFGSGSPFAMGINSLVTGNVAAYVKSFALTGEWTELNMDEYTKGRVPDNAMMLNISLRAALDKMPELETFKWELNPKLSLNVYQGLAQRPKLSSLTLRFPSTRMARPTTTIPPMPQLRKFVAYELDPLSYPDDISILIAQSKKLQDLTLHWNPRIRRDAEQSVNVGSYFGPLVASQRKLPLKRLGFHNFFAAATGPEFHEIVDFLFLECINILNVKSTRDHSTVFTDDTWRKKSMKGTPSNLKSYRGDVLDKPHALMLAKCYKMEELIFVNTSRYYGTDGTSSSNGTPSTPNSADPETPRLLRPSPFELVHVASDYLAAIHTAHTHSLKRLLLSDQWLLEPTVVRKLVKACPNLEQLGVALADNSPESARIFIPDAPKVWAYRALIKPNSELQEKMHGMDPQDLEILVSYEFWRPEYRNLKFLGMGCTPYKLGSVGKHPNGSGKFLRHCESLTWAQVSHIEIWGMDNTGFL</sequence>
<dbReference type="SUPFAM" id="SSF81383">
    <property type="entry name" value="F-box domain"/>
    <property type="match status" value="1"/>
</dbReference>
<gene>
    <name evidence="2" type="ORF">EJ05DRAFT_485199</name>
</gene>
<dbReference type="Proteomes" id="UP000799437">
    <property type="component" value="Unassembled WGS sequence"/>
</dbReference>
<feature type="region of interest" description="Disordered" evidence="1">
    <location>
        <begin position="360"/>
        <end position="382"/>
    </location>
</feature>
<keyword evidence="3" id="KW-1185">Reference proteome</keyword>
<dbReference type="EMBL" id="ML996570">
    <property type="protein sequence ID" value="KAF2759131.1"/>
    <property type="molecule type" value="Genomic_DNA"/>
</dbReference>
<accession>A0A6A6WDE7</accession>
<dbReference type="InterPro" id="IPR036047">
    <property type="entry name" value="F-box-like_dom_sf"/>
</dbReference>
<organism evidence="2 3">
    <name type="scientific">Pseudovirgaria hyperparasitica</name>
    <dbReference type="NCBI Taxonomy" id="470096"/>
    <lineage>
        <taxon>Eukaryota</taxon>
        <taxon>Fungi</taxon>
        <taxon>Dikarya</taxon>
        <taxon>Ascomycota</taxon>
        <taxon>Pezizomycotina</taxon>
        <taxon>Dothideomycetes</taxon>
        <taxon>Dothideomycetes incertae sedis</taxon>
        <taxon>Acrospermales</taxon>
        <taxon>Acrospermaceae</taxon>
        <taxon>Pseudovirgaria</taxon>
    </lineage>
</organism>
<protein>
    <recommendedName>
        <fullName evidence="4">F-box domain-containing protein</fullName>
    </recommendedName>
</protein>